<dbReference type="Proteomes" id="UP000837857">
    <property type="component" value="Chromosome 30"/>
</dbReference>
<evidence type="ECO:0000313" key="2">
    <source>
        <dbReference type="EMBL" id="CAH2064796.1"/>
    </source>
</evidence>
<dbReference type="EMBL" id="OW152842">
    <property type="protein sequence ID" value="CAH2064796.1"/>
    <property type="molecule type" value="Genomic_DNA"/>
</dbReference>
<organism evidence="2 3">
    <name type="scientific">Iphiclides podalirius</name>
    <name type="common">scarce swallowtail</name>
    <dbReference type="NCBI Taxonomy" id="110791"/>
    <lineage>
        <taxon>Eukaryota</taxon>
        <taxon>Metazoa</taxon>
        <taxon>Ecdysozoa</taxon>
        <taxon>Arthropoda</taxon>
        <taxon>Hexapoda</taxon>
        <taxon>Insecta</taxon>
        <taxon>Pterygota</taxon>
        <taxon>Neoptera</taxon>
        <taxon>Endopterygota</taxon>
        <taxon>Lepidoptera</taxon>
        <taxon>Glossata</taxon>
        <taxon>Ditrysia</taxon>
        <taxon>Papilionoidea</taxon>
        <taxon>Papilionidae</taxon>
        <taxon>Papilioninae</taxon>
        <taxon>Iphiclides</taxon>
    </lineage>
</organism>
<feature type="non-terminal residue" evidence="2">
    <location>
        <position position="160"/>
    </location>
</feature>
<gene>
    <name evidence="2" type="ORF">IPOD504_LOCUS12902</name>
</gene>
<reference evidence="2" key="1">
    <citation type="submission" date="2022-03" db="EMBL/GenBank/DDBJ databases">
        <authorList>
            <person name="Martin H S."/>
        </authorList>
    </citation>
    <scope>NUCLEOTIDE SEQUENCE</scope>
</reference>
<protein>
    <recommendedName>
        <fullName evidence="4">Lipocalin/cytosolic fatty-acid binding domain-containing protein</fullName>
    </recommendedName>
</protein>
<accession>A0ABN8ITN6</accession>
<keyword evidence="1" id="KW-0732">Signal</keyword>
<sequence>MNRVLAVLLLLSSVYAGTDLNKFVGEWTLVAMYSAAAELRTCDRFNITLDGDACSCDGEPASALRFGMVALPIIVVEDYQGVAAALNRRCTSGGITKTMAARLVNDDFFVLYERCYECSEREPETANLMARRLPRKADLDALVGIDELRGRSGKTCGLVQ</sequence>
<evidence type="ECO:0000313" key="3">
    <source>
        <dbReference type="Proteomes" id="UP000837857"/>
    </source>
</evidence>
<name>A0ABN8ITN6_9NEOP</name>
<evidence type="ECO:0008006" key="4">
    <source>
        <dbReference type="Google" id="ProtNLM"/>
    </source>
</evidence>
<proteinExistence type="predicted"/>
<feature type="chain" id="PRO_5047516655" description="Lipocalin/cytosolic fatty-acid binding domain-containing protein" evidence="1">
    <location>
        <begin position="17"/>
        <end position="160"/>
    </location>
</feature>
<keyword evidence="3" id="KW-1185">Reference proteome</keyword>
<evidence type="ECO:0000256" key="1">
    <source>
        <dbReference type="SAM" id="SignalP"/>
    </source>
</evidence>
<feature type="signal peptide" evidence="1">
    <location>
        <begin position="1"/>
        <end position="16"/>
    </location>
</feature>